<dbReference type="RefSeq" id="XP_005090482.1">
    <property type="nucleotide sequence ID" value="XM_005090425.3"/>
</dbReference>
<proteinExistence type="predicted"/>
<organism evidence="4 5">
    <name type="scientific">Aplysia californica</name>
    <name type="common">California sea hare</name>
    <dbReference type="NCBI Taxonomy" id="6500"/>
    <lineage>
        <taxon>Eukaryota</taxon>
        <taxon>Metazoa</taxon>
        <taxon>Spiralia</taxon>
        <taxon>Lophotrochozoa</taxon>
        <taxon>Mollusca</taxon>
        <taxon>Gastropoda</taxon>
        <taxon>Heterobranchia</taxon>
        <taxon>Euthyneura</taxon>
        <taxon>Tectipleura</taxon>
        <taxon>Aplysiida</taxon>
        <taxon>Aplysioidea</taxon>
        <taxon>Aplysiidae</taxon>
        <taxon>Aplysia</taxon>
    </lineage>
</organism>
<evidence type="ECO:0000256" key="1">
    <source>
        <dbReference type="ARBA" id="ARBA00023054"/>
    </source>
</evidence>
<feature type="compositionally biased region" description="Basic and acidic residues" evidence="3">
    <location>
        <begin position="8"/>
        <end position="24"/>
    </location>
</feature>
<keyword evidence="4" id="KW-1185">Reference proteome</keyword>
<feature type="coiled-coil region" evidence="2">
    <location>
        <begin position="114"/>
        <end position="301"/>
    </location>
</feature>
<dbReference type="GeneID" id="101850927"/>
<keyword evidence="1 2" id="KW-0175">Coiled coil</keyword>
<name>A0ABM0JCF2_APLCA</name>
<sequence>MSSQSSRSPKELRQMVYDSSKDMDEMQENLSKLRALSEDDKTENAKLRSRIDEQCQLIMILKKKADEGTMKIQTLERINKELLDFRDQADSMLKTEIKKYNILDGRFNNLASNHEEMIRIKDDYKRVNQDLREENARLKDENGKLFSKTVIEKDHQIQELDKKCAGLHEQCSALEQKLRQQQVEWRGKEDALRKQISEMHSSNTQQARDLLKRLQDTEEKLKGTEHKLQVQLESKQKLEGESSEKFQQLQKEKAELLSLVMQRGKLVQKEQENNKDLQKKIAEMEKAVHNMENKFEREADAVNSNLRVRKLTDALEDSDSKYSQMVKEFEAFKKHSNDLLKKEKDLNERLRHLYS</sequence>
<evidence type="ECO:0000256" key="3">
    <source>
        <dbReference type="SAM" id="MobiDB-lite"/>
    </source>
</evidence>
<evidence type="ECO:0000313" key="5">
    <source>
        <dbReference type="RefSeq" id="XP_005090482.1"/>
    </source>
</evidence>
<dbReference type="Proteomes" id="UP000694888">
    <property type="component" value="Unplaced"/>
</dbReference>
<gene>
    <name evidence="5" type="primary">LOC101850927</name>
</gene>
<dbReference type="PANTHER" id="PTHR34768">
    <property type="entry name" value="COILED-COIL DOMAIN-CONTAINING PROTEIN 89"/>
    <property type="match status" value="1"/>
</dbReference>
<feature type="region of interest" description="Disordered" evidence="3">
    <location>
        <begin position="1"/>
        <end position="24"/>
    </location>
</feature>
<evidence type="ECO:0000256" key="2">
    <source>
        <dbReference type="SAM" id="Coils"/>
    </source>
</evidence>
<protein>
    <submittedName>
        <fullName evidence="5">Coiled-coil domain-containing protein 89</fullName>
    </submittedName>
</protein>
<dbReference type="InterPro" id="IPR043450">
    <property type="entry name" value="CCDC89-like"/>
</dbReference>
<evidence type="ECO:0000313" key="4">
    <source>
        <dbReference type="Proteomes" id="UP000694888"/>
    </source>
</evidence>
<accession>A0ABM0JCF2</accession>
<reference evidence="5" key="1">
    <citation type="submission" date="2025-08" db="UniProtKB">
        <authorList>
            <consortium name="RefSeq"/>
        </authorList>
    </citation>
    <scope>IDENTIFICATION</scope>
</reference>
<dbReference type="PANTHER" id="PTHR34768:SF2">
    <property type="entry name" value="COILED-COIL DOMAIN CONTAINING 89"/>
    <property type="match status" value="1"/>
</dbReference>